<reference evidence="1" key="1">
    <citation type="submission" date="2020-01" db="EMBL/GenBank/DDBJ databases">
        <authorList>
            <person name="Meier V. D."/>
            <person name="Meier V D."/>
        </authorList>
    </citation>
    <scope>NUCLEOTIDE SEQUENCE</scope>
    <source>
        <strain evidence="1">HLG_WM_MAG_10</strain>
    </source>
</reference>
<protein>
    <submittedName>
        <fullName evidence="1">Uncharacterized protein</fullName>
    </submittedName>
</protein>
<accession>A0A6S6SYR2</accession>
<organism evidence="1">
    <name type="scientific">uncultured Aureispira sp</name>
    <dbReference type="NCBI Taxonomy" id="1331704"/>
    <lineage>
        <taxon>Bacteria</taxon>
        <taxon>Pseudomonadati</taxon>
        <taxon>Bacteroidota</taxon>
        <taxon>Saprospiria</taxon>
        <taxon>Saprospirales</taxon>
        <taxon>Saprospiraceae</taxon>
        <taxon>Aureispira</taxon>
        <taxon>environmental samples</taxon>
    </lineage>
</organism>
<dbReference type="AlphaFoldDB" id="A0A6S6SYR2"/>
<proteinExistence type="predicted"/>
<gene>
    <name evidence="1" type="ORF">HELGO_WM37969</name>
</gene>
<name>A0A6S6SYR2_9BACT</name>
<evidence type="ECO:0000313" key="1">
    <source>
        <dbReference type="EMBL" id="CAA6811372.1"/>
    </source>
</evidence>
<sequence length="207" mass="23361">MGEPSPRNMKLFKIKFMKLTHYFSGLLLLLVFLQTTSCKKGALEKKPTYNYTYFDYNESITIQFESPVSIGFDIPWIPLSLNDSSSSRVSDPLVETVEDIQLKNMKVTLEDATGTSNKTFYFLSDLDVYVSKGSLPEIKIAHANNISDNVGSVLYLVPEEGVVMDDYVKNGDYQIRMDISTKNLPSLGTLTLRADMVFDVRLINAQK</sequence>
<dbReference type="EMBL" id="CACVAQ010000175">
    <property type="protein sequence ID" value="CAA6811372.1"/>
    <property type="molecule type" value="Genomic_DNA"/>
</dbReference>